<keyword evidence="4 9" id="KW-0812">Transmembrane</keyword>
<dbReference type="CDD" id="cd06582">
    <property type="entry name" value="TM_PBP1_LivH_like"/>
    <property type="match status" value="1"/>
</dbReference>
<keyword evidence="3" id="KW-1003">Cell membrane</keyword>
<name>A0AAE4GBZ3_9BURK</name>
<organism evidence="10">
    <name type="scientific">Herbaspirillum huttiense subsp. nephrolepidis</name>
    <dbReference type="NCBI Taxonomy" id="3075126"/>
    <lineage>
        <taxon>Bacteria</taxon>
        <taxon>Pseudomonadati</taxon>
        <taxon>Pseudomonadota</taxon>
        <taxon>Betaproteobacteria</taxon>
        <taxon>Burkholderiales</taxon>
        <taxon>Oxalobacteraceae</taxon>
        <taxon>Herbaspirillum</taxon>
    </lineage>
</organism>
<evidence type="ECO:0000256" key="5">
    <source>
        <dbReference type="ARBA" id="ARBA00022970"/>
    </source>
</evidence>
<gene>
    <name evidence="10" type="ORF">RJN63_19485</name>
</gene>
<dbReference type="RefSeq" id="WP_310838621.1">
    <property type="nucleotide sequence ID" value="NZ_JAVLSM010000017.1"/>
</dbReference>
<dbReference type="PANTHER" id="PTHR11795:SF447">
    <property type="entry name" value="ABC TRANSPORTER PERMEASE PROTEIN"/>
    <property type="match status" value="1"/>
</dbReference>
<proteinExistence type="inferred from homology"/>
<evidence type="ECO:0000256" key="2">
    <source>
        <dbReference type="ARBA" id="ARBA00022448"/>
    </source>
</evidence>
<feature type="transmembrane region" description="Helical" evidence="9">
    <location>
        <begin position="141"/>
        <end position="161"/>
    </location>
</feature>
<keyword evidence="2" id="KW-0813">Transport</keyword>
<feature type="transmembrane region" description="Helical" evidence="9">
    <location>
        <begin position="190"/>
        <end position="213"/>
    </location>
</feature>
<keyword evidence="7 9" id="KW-0472">Membrane</keyword>
<sequence length="288" mass="30500">MTAMHASALATMGLDLLYVLSILALTAIGLGIVFGLLGVMNMAHGEFVMLGAYCVVFIQQRGLPTLMALPLAIVVCATVGWAVERYLIRTLYSRPFDTLLATWGLSIVMRELIKAAFGAGYQNVTLAAAQPLQLGTLAYPLYRLELMACVFLGLLALGIWFGRSQVGARIRAMTGNPVLARAVGVNTTRLASLSFVTGVTLAGLCGVMLAPLVRVEPYMGLDYLLNAFFVLIVGGFGSVAGLLAGTGIIGATQSLTANLLDQTAGYAAVLIVSILFLWIRPNGLIARR</sequence>
<dbReference type="InterPro" id="IPR001851">
    <property type="entry name" value="ABC_transp_permease"/>
</dbReference>
<evidence type="ECO:0000256" key="9">
    <source>
        <dbReference type="SAM" id="Phobius"/>
    </source>
</evidence>
<feature type="transmembrane region" description="Helical" evidence="9">
    <location>
        <begin position="225"/>
        <end position="251"/>
    </location>
</feature>
<dbReference type="PANTHER" id="PTHR11795">
    <property type="entry name" value="BRANCHED-CHAIN AMINO ACID TRANSPORT SYSTEM PERMEASE PROTEIN LIVH"/>
    <property type="match status" value="1"/>
</dbReference>
<comment type="similarity">
    <text evidence="8">Belongs to the binding-protein-dependent transport system permease family. LivHM subfamily.</text>
</comment>
<evidence type="ECO:0000256" key="7">
    <source>
        <dbReference type="ARBA" id="ARBA00023136"/>
    </source>
</evidence>
<keyword evidence="5" id="KW-0029">Amino-acid transport</keyword>
<dbReference type="GO" id="GO:0005886">
    <property type="term" value="C:plasma membrane"/>
    <property type="evidence" value="ECO:0007669"/>
    <property type="project" value="UniProtKB-SubCell"/>
</dbReference>
<evidence type="ECO:0000256" key="1">
    <source>
        <dbReference type="ARBA" id="ARBA00004651"/>
    </source>
</evidence>
<evidence type="ECO:0000256" key="3">
    <source>
        <dbReference type="ARBA" id="ARBA00022475"/>
    </source>
</evidence>
<dbReference type="GO" id="GO:0022857">
    <property type="term" value="F:transmembrane transporter activity"/>
    <property type="evidence" value="ECO:0007669"/>
    <property type="project" value="InterPro"/>
</dbReference>
<evidence type="ECO:0000256" key="6">
    <source>
        <dbReference type="ARBA" id="ARBA00022989"/>
    </source>
</evidence>
<comment type="subcellular location">
    <subcellularLocation>
        <location evidence="1">Cell membrane</location>
        <topology evidence="1">Multi-pass membrane protein</topology>
    </subcellularLocation>
</comment>
<evidence type="ECO:0000256" key="8">
    <source>
        <dbReference type="ARBA" id="ARBA00037998"/>
    </source>
</evidence>
<feature type="transmembrane region" description="Helical" evidence="9">
    <location>
        <begin position="263"/>
        <end position="279"/>
    </location>
</feature>
<feature type="transmembrane region" description="Helical" evidence="9">
    <location>
        <begin position="69"/>
        <end position="88"/>
    </location>
</feature>
<keyword evidence="6 9" id="KW-1133">Transmembrane helix</keyword>
<dbReference type="GO" id="GO:0006865">
    <property type="term" value="P:amino acid transport"/>
    <property type="evidence" value="ECO:0007669"/>
    <property type="project" value="UniProtKB-KW"/>
</dbReference>
<feature type="transmembrane region" description="Helical" evidence="9">
    <location>
        <begin position="100"/>
        <end position="121"/>
    </location>
</feature>
<dbReference type="EMBL" id="JAVRAA010000011">
    <property type="protein sequence ID" value="MDT0339026.1"/>
    <property type="molecule type" value="Genomic_DNA"/>
</dbReference>
<protein>
    <submittedName>
        <fullName evidence="10">Branched-chain amino acid ABC transporter permease</fullName>
    </submittedName>
</protein>
<comment type="caution">
    <text evidence="10">The sequence shown here is derived from an EMBL/GenBank/DDBJ whole genome shotgun (WGS) entry which is preliminary data.</text>
</comment>
<accession>A0AAE4GBZ3</accession>
<evidence type="ECO:0000313" key="10">
    <source>
        <dbReference type="EMBL" id="MDT0339026.1"/>
    </source>
</evidence>
<dbReference type="AlphaFoldDB" id="A0AAE4GBZ3"/>
<evidence type="ECO:0000256" key="4">
    <source>
        <dbReference type="ARBA" id="ARBA00022692"/>
    </source>
</evidence>
<dbReference type="Pfam" id="PF02653">
    <property type="entry name" value="BPD_transp_2"/>
    <property type="match status" value="1"/>
</dbReference>
<feature type="transmembrane region" description="Helical" evidence="9">
    <location>
        <begin position="16"/>
        <end position="40"/>
    </location>
</feature>
<dbReference type="InterPro" id="IPR052157">
    <property type="entry name" value="BCAA_transport_permease"/>
</dbReference>
<reference evidence="10" key="1">
    <citation type="submission" date="2023-02" db="EMBL/GenBank/DDBJ databases">
        <title>Description of Herbaspirillum huttiense subsp. nephrolepsisexaltata and Herbaspirillum huttiense subsp. lycopersicon.</title>
        <authorList>
            <person name="Poudel M."/>
            <person name="Sharma A."/>
            <person name="Goss E."/>
            <person name="Tapia J.H."/>
            <person name="Harmon C.M."/>
            <person name="Jones J.B."/>
        </authorList>
    </citation>
    <scope>NUCLEOTIDE SEQUENCE</scope>
    <source>
        <strain evidence="10">NC40101</strain>
    </source>
</reference>